<keyword evidence="2" id="KW-0812">Transmembrane</keyword>
<keyword evidence="11" id="KW-1185">Reference proteome</keyword>
<dbReference type="Proteomes" id="UP000694523">
    <property type="component" value="Unplaced"/>
</dbReference>
<reference evidence="10" key="1">
    <citation type="submission" date="2025-08" db="UniProtKB">
        <authorList>
            <consortium name="Ensembl"/>
        </authorList>
    </citation>
    <scope>IDENTIFICATION</scope>
</reference>
<keyword evidence="3" id="KW-0732">Signal</keyword>
<proteinExistence type="predicted"/>
<dbReference type="PROSITE" id="PS50835">
    <property type="entry name" value="IG_LIKE"/>
    <property type="match status" value="5"/>
</dbReference>
<dbReference type="AlphaFoldDB" id="A0A8C6U083"/>
<dbReference type="InterPro" id="IPR003599">
    <property type="entry name" value="Ig_sub"/>
</dbReference>
<dbReference type="FunFam" id="2.60.40.10:FF:000491">
    <property type="entry name" value="Immunoglobulin superfamily, member 3"/>
    <property type="match status" value="1"/>
</dbReference>
<evidence type="ECO:0000313" key="11">
    <source>
        <dbReference type="Proteomes" id="UP000694523"/>
    </source>
</evidence>
<comment type="subcellular location">
    <subcellularLocation>
        <location evidence="1">Membrane</location>
        <topology evidence="1">Single-pass type I membrane protein</topology>
    </subcellularLocation>
</comment>
<keyword evidence="4" id="KW-0677">Repeat</keyword>
<protein>
    <recommendedName>
        <fullName evidence="9">Ig-like domain-containing protein</fullName>
    </recommendedName>
</protein>
<evidence type="ECO:0000256" key="7">
    <source>
        <dbReference type="ARBA" id="ARBA00023157"/>
    </source>
</evidence>
<dbReference type="Gene3D" id="2.60.40.10">
    <property type="entry name" value="Immunoglobulins"/>
    <property type="match status" value="6"/>
</dbReference>
<evidence type="ECO:0000256" key="8">
    <source>
        <dbReference type="ARBA" id="ARBA00023319"/>
    </source>
</evidence>
<dbReference type="SMART" id="SM00409">
    <property type="entry name" value="IG"/>
    <property type="match status" value="6"/>
</dbReference>
<feature type="domain" description="Ig-like" evidence="9">
    <location>
        <begin position="482"/>
        <end position="604"/>
    </location>
</feature>
<evidence type="ECO:0000256" key="5">
    <source>
        <dbReference type="ARBA" id="ARBA00022989"/>
    </source>
</evidence>
<keyword evidence="6" id="KW-0472">Membrane</keyword>
<feature type="domain" description="Ig-like" evidence="9">
    <location>
        <begin position="173"/>
        <end position="273"/>
    </location>
</feature>
<dbReference type="InterPro" id="IPR051102">
    <property type="entry name" value="IgSF_V-set/TM_domain"/>
</dbReference>
<name>A0A8C6U083_9GOBI</name>
<dbReference type="SUPFAM" id="SSF48726">
    <property type="entry name" value="Immunoglobulin"/>
    <property type="match status" value="6"/>
</dbReference>
<organism evidence="10 11">
    <name type="scientific">Neogobius melanostomus</name>
    <name type="common">round goby</name>
    <dbReference type="NCBI Taxonomy" id="47308"/>
    <lineage>
        <taxon>Eukaryota</taxon>
        <taxon>Metazoa</taxon>
        <taxon>Chordata</taxon>
        <taxon>Craniata</taxon>
        <taxon>Vertebrata</taxon>
        <taxon>Euteleostomi</taxon>
        <taxon>Actinopterygii</taxon>
        <taxon>Neopterygii</taxon>
        <taxon>Teleostei</taxon>
        <taxon>Neoteleostei</taxon>
        <taxon>Acanthomorphata</taxon>
        <taxon>Gobiaria</taxon>
        <taxon>Gobiiformes</taxon>
        <taxon>Gobioidei</taxon>
        <taxon>Gobiidae</taxon>
        <taxon>Benthophilinae</taxon>
        <taxon>Neogobiini</taxon>
        <taxon>Neogobius</taxon>
    </lineage>
</organism>
<evidence type="ECO:0000256" key="1">
    <source>
        <dbReference type="ARBA" id="ARBA00004479"/>
    </source>
</evidence>
<dbReference type="InterPro" id="IPR003598">
    <property type="entry name" value="Ig_sub2"/>
</dbReference>
<sequence>MLDIYLSVPKYSHRHIPILTSPFSFNYFFFYVMLQKCVTGRNEAGQAGPLYRVEGSPLSISCSVSGLPPLPDGRNNFEFRVKKPSKPNLVSHVISTESSDFAYAAYGQRVKAGEIMVEHVDQNSVLFKILRLEKTDEGEYECAVINTRGTFYGTYSAMTTVKVIDNSLSVSSPAPASLTQTEGDSVDFTCEVSSNTVQHTHLSFAWFLGANTEAAGRPLISMDKDFRLIPGPGFEERYKAGLIRLDKIGEVTYKLKMSHLELSDQGALYCEAQEWIQDPDRTWYSIAKKAAEKTILTVKPKVSYMKQLNILTPQKLFEGQRLTVSCAVDTQNLKEKFFSLAWLRGGVELARVGPTGVLTVGPDYSSREREGELRAARIGERDYSLILQPVRTSDQGAYVCRAWPEERSSTGDFTQGAYQDSAPHAVAISATGQSGRTKQTAITMFPIVSFYTQREIRLQRLSESNRETCRRMSQLFFFVRWPWGHLESGLQVEMANNKSVKEGNKLELSCRVSGVTGQLSVTWQRQSASNPSFSDLIRLDQDGVMAKAEGSLDVSVRALRPAPDLFSLELEEATQADDGVYQCVVSEWKTNNKASSQVATSTVSVTSLGIVANTNADIELKCSVSSSLLMSRYAVTWLLGKQAENKMIVRSDQDAFLTFGPEVEPSLRQRLSVTRTEGPSFILTIRNARSSDIGVYMCEVVQWQLDTSQQWHQFPLSPKAHTSDLHLNTTAPVLTVKEGDDVELTCSLFSEVNSPSVFYKVIWLYSEHIESGKIPLVELDHTGLLTYPTHEEVLYLQERLRLERSTQSSFNLGIRTVHEEDSGMYVCRVEQYQLDRDGQWQQKASKEMSPVLLQVNVTGMINVKIFSLTYLHYSHVESVDCVYDTVY</sequence>
<dbReference type="Pfam" id="PF07686">
    <property type="entry name" value="V-set"/>
    <property type="match status" value="3"/>
</dbReference>
<feature type="domain" description="Ig-like" evidence="9">
    <location>
        <begin position="718"/>
        <end position="849"/>
    </location>
</feature>
<dbReference type="PANTHER" id="PTHR12207:SF25">
    <property type="entry name" value="IMMUNOGLOBULIN SUPERFAMILY MEMBER 2"/>
    <property type="match status" value="1"/>
</dbReference>
<evidence type="ECO:0000313" key="10">
    <source>
        <dbReference type="Ensembl" id="ENSNMLP00000028385.1"/>
    </source>
</evidence>
<keyword evidence="8" id="KW-0393">Immunoglobulin domain</keyword>
<evidence type="ECO:0000256" key="6">
    <source>
        <dbReference type="ARBA" id="ARBA00023136"/>
    </source>
</evidence>
<evidence type="ECO:0000256" key="2">
    <source>
        <dbReference type="ARBA" id="ARBA00022692"/>
    </source>
</evidence>
<dbReference type="SMART" id="SM00406">
    <property type="entry name" value="IGv"/>
    <property type="match status" value="6"/>
</dbReference>
<dbReference type="InterPro" id="IPR036179">
    <property type="entry name" value="Ig-like_dom_sf"/>
</dbReference>
<evidence type="ECO:0000259" key="9">
    <source>
        <dbReference type="PROSITE" id="PS50835"/>
    </source>
</evidence>
<dbReference type="InterPro" id="IPR007110">
    <property type="entry name" value="Ig-like_dom"/>
</dbReference>
<feature type="domain" description="Ig-like" evidence="9">
    <location>
        <begin position="618"/>
        <end position="717"/>
    </location>
</feature>
<dbReference type="InterPro" id="IPR013106">
    <property type="entry name" value="Ig_V-set"/>
</dbReference>
<evidence type="ECO:0000256" key="3">
    <source>
        <dbReference type="ARBA" id="ARBA00022729"/>
    </source>
</evidence>
<dbReference type="PANTHER" id="PTHR12207">
    <property type="entry name" value="V-SET AND TRANSMEMBRANE DOMAIN-CONTAINING PROTEIN"/>
    <property type="match status" value="1"/>
</dbReference>
<accession>A0A8C6U083</accession>
<keyword evidence="7" id="KW-1015">Disulfide bond</keyword>
<dbReference type="GO" id="GO:0016020">
    <property type="term" value="C:membrane"/>
    <property type="evidence" value="ECO:0007669"/>
    <property type="project" value="UniProtKB-SubCell"/>
</dbReference>
<dbReference type="InterPro" id="IPR013783">
    <property type="entry name" value="Ig-like_fold"/>
</dbReference>
<keyword evidence="5" id="KW-1133">Transmembrane helix</keyword>
<dbReference type="SMART" id="SM00408">
    <property type="entry name" value="IGc2"/>
    <property type="match status" value="4"/>
</dbReference>
<dbReference type="CDD" id="cd00099">
    <property type="entry name" value="IgV"/>
    <property type="match status" value="2"/>
</dbReference>
<dbReference type="Ensembl" id="ENSNMLT00000031699.1">
    <property type="protein sequence ID" value="ENSNMLP00000028385.1"/>
    <property type="gene ID" value="ENSNMLG00000018051.1"/>
</dbReference>
<reference evidence="10" key="2">
    <citation type="submission" date="2025-09" db="UniProtKB">
        <authorList>
            <consortium name="Ensembl"/>
        </authorList>
    </citation>
    <scope>IDENTIFICATION</scope>
</reference>
<evidence type="ECO:0000256" key="4">
    <source>
        <dbReference type="ARBA" id="ARBA00022737"/>
    </source>
</evidence>
<feature type="domain" description="Ig-like" evidence="9">
    <location>
        <begin position="300"/>
        <end position="410"/>
    </location>
</feature>
<dbReference type="FunFam" id="2.60.40.10:FF:000191">
    <property type="entry name" value="Immunoglobulin superfamily member 3"/>
    <property type="match status" value="1"/>
</dbReference>